<accession>A0A9N9IFI4</accession>
<feature type="non-terminal residue" evidence="2">
    <location>
        <position position="1"/>
    </location>
</feature>
<evidence type="ECO:0000313" key="2">
    <source>
        <dbReference type="EMBL" id="CAG8732728.1"/>
    </source>
</evidence>
<reference evidence="2" key="1">
    <citation type="submission" date="2021-06" db="EMBL/GenBank/DDBJ databases">
        <authorList>
            <person name="Kallberg Y."/>
            <person name="Tangrot J."/>
            <person name="Rosling A."/>
        </authorList>
    </citation>
    <scope>NUCLEOTIDE SEQUENCE</scope>
    <source>
        <strain evidence="2">IN212</strain>
    </source>
</reference>
<gene>
    <name evidence="2" type="ORF">RFULGI_LOCUS12266</name>
</gene>
<sequence length="69" mass="7658">KSKSVKSLLKESKYSSESVKPNLSGNDNSLFEDDIVADLNKTEFEELELDEEVLTDNSQESSDSDLEGT</sequence>
<proteinExistence type="predicted"/>
<feature type="region of interest" description="Disordered" evidence="1">
    <location>
        <begin position="47"/>
        <end position="69"/>
    </location>
</feature>
<evidence type="ECO:0000313" key="3">
    <source>
        <dbReference type="Proteomes" id="UP000789396"/>
    </source>
</evidence>
<dbReference type="AlphaFoldDB" id="A0A9N9IFI4"/>
<name>A0A9N9IFI4_9GLOM</name>
<dbReference type="EMBL" id="CAJVPZ010028929">
    <property type="protein sequence ID" value="CAG8732728.1"/>
    <property type="molecule type" value="Genomic_DNA"/>
</dbReference>
<comment type="caution">
    <text evidence="2">The sequence shown here is derived from an EMBL/GenBank/DDBJ whole genome shotgun (WGS) entry which is preliminary data.</text>
</comment>
<organism evidence="2 3">
    <name type="scientific">Racocetra fulgida</name>
    <dbReference type="NCBI Taxonomy" id="60492"/>
    <lineage>
        <taxon>Eukaryota</taxon>
        <taxon>Fungi</taxon>
        <taxon>Fungi incertae sedis</taxon>
        <taxon>Mucoromycota</taxon>
        <taxon>Glomeromycotina</taxon>
        <taxon>Glomeromycetes</taxon>
        <taxon>Diversisporales</taxon>
        <taxon>Gigasporaceae</taxon>
        <taxon>Racocetra</taxon>
    </lineage>
</organism>
<evidence type="ECO:0000256" key="1">
    <source>
        <dbReference type="SAM" id="MobiDB-lite"/>
    </source>
</evidence>
<protein>
    <submittedName>
        <fullName evidence="2">3832_t:CDS:1</fullName>
    </submittedName>
</protein>
<keyword evidence="3" id="KW-1185">Reference proteome</keyword>
<dbReference type="Proteomes" id="UP000789396">
    <property type="component" value="Unassembled WGS sequence"/>
</dbReference>
<feature type="region of interest" description="Disordered" evidence="1">
    <location>
        <begin position="1"/>
        <end position="30"/>
    </location>
</feature>